<feature type="region of interest" description="Disordered" evidence="1">
    <location>
        <begin position="123"/>
        <end position="142"/>
    </location>
</feature>
<sequence length="142" mass="15620">MVMRTCSLTLNGPGLRVNSQRVPRRKERLGSLAAMSWPRGTTAIWAEMAVMERGSVRYQKNWLRKESRAHESVPKNHIRKVSTGRVGSSVVGTVRATCSTGEFSSSPSSSTATTTFLDEADELASSSSLDFTDQPTKKLKKK</sequence>
<dbReference type="Proteomes" id="UP000237000">
    <property type="component" value="Unassembled WGS sequence"/>
</dbReference>
<evidence type="ECO:0000256" key="1">
    <source>
        <dbReference type="SAM" id="MobiDB-lite"/>
    </source>
</evidence>
<evidence type="ECO:0000313" key="3">
    <source>
        <dbReference type="Proteomes" id="UP000237000"/>
    </source>
</evidence>
<accession>A0A2P5F4W1</accession>
<dbReference type="AlphaFoldDB" id="A0A2P5F4W1"/>
<proteinExistence type="predicted"/>
<organism evidence="2 3">
    <name type="scientific">Trema orientale</name>
    <name type="common">Charcoal tree</name>
    <name type="synonym">Celtis orientalis</name>
    <dbReference type="NCBI Taxonomy" id="63057"/>
    <lineage>
        <taxon>Eukaryota</taxon>
        <taxon>Viridiplantae</taxon>
        <taxon>Streptophyta</taxon>
        <taxon>Embryophyta</taxon>
        <taxon>Tracheophyta</taxon>
        <taxon>Spermatophyta</taxon>
        <taxon>Magnoliopsida</taxon>
        <taxon>eudicotyledons</taxon>
        <taxon>Gunneridae</taxon>
        <taxon>Pentapetalae</taxon>
        <taxon>rosids</taxon>
        <taxon>fabids</taxon>
        <taxon>Rosales</taxon>
        <taxon>Cannabaceae</taxon>
        <taxon>Trema</taxon>
    </lineage>
</organism>
<reference evidence="3" key="1">
    <citation type="submission" date="2016-06" db="EMBL/GenBank/DDBJ databases">
        <title>Parallel loss of symbiosis genes in relatives of nitrogen-fixing non-legume Parasponia.</title>
        <authorList>
            <person name="Van Velzen R."/>
            <person name="Holmer R."/>
            <person name="Bu F."/>
            <person name="Rutten L."/>
            <person name="Van Zeijl A."/>
            <person name="Liu W."/>
            <person name="Santuari L."/>
            <person name="Cao Q."/>
            <person name="Sharma T."/>
            <person name="Shen D."/>
            <person name="Roswanjaya Y."/>
            <person name="Wardhani T."/>
            <person name="Kalhor M.S."/>
            <person name="Jansen J."/>
            <person name="Van den Hoogen J."/>
            <person name="Gungor B."/>
            <person name="Hartog M."/>
            <person name="Hontelez J."/>
            <person name="Verver J."/>
            <person name="Yang W.-C."/>
            <person name="Schijlen E."/>
            <person name="Repin R."/>
            <person name="Schilthuizen M."/>
            <person name="Schranz E."/>
            <person name="Heidstra R."/>
            <person name="Miyata K."/>
            <person name="Fedorova E."/>
            <person name="Kohlen W."/>
            <person name="Bisseling T."/>
            <person name="Smit S."/>
            <person name="Geurts R."/>
        </authorList>
    </citation>
    <scope>NUCLEOTIDE SEQUENCE [LARGE SCALE GENOMIC DNA]</scope>
    <source>
        <strain evidence="3">cv. RG33-2</strain>
    </source>
</reference>
<comment type="caution">
    <text evidence="2">The sequence shown here is derived from an EMBL/GenBank/DDBJ whole genome shotgun (WGS) entry which is preliminary data.</text>
</comment>
<gene>
    <name evidence="2" type="ORF">TorRG33x02_114240</name>
</gene>
<protein>
    <submittedName>
        <fullName evidence="2">Uncharacterized protein</fullName>
    </submittedName>
</protein>
<dbReference type="EMBL" id="JXTC01000062">
    <property type="protein sequence ID" value="PON92826.1"/>
    <property type="molecule type" value="Genomic_DNA"/>
</dbReference>
<name>A0A2P5F4W1_TREOI</name>
<dbReference type="InParanoid" id="A0A2P5F4W1"/>
<feature type="compositionally biased region" description="Polar residues" evidence="1">
    <location>
        <begin position="124"/>
        <end position="134"/>
    </location>
</feature>
<dbReference type="OrthoDB" id="10337369at2759"/>
<evidence type="ECO:0000313" key="2">
    <source>
        <dbReference type="EMBL" id="PON92826.1"/>
    </source>
</evidence>
<keyword evidence="3" id="KW-1185">Reference proteome</keyword>